<dbReference type="PANTHER" id="PTHR43832:SF1">
    <property type="entry name" value="S-ADENOSYL-L-METHIONINE-DEPENDENT METHYLTRANSFERASES SUPERFAMILY PROTEIN"/>
    <property type="match status" value="1"/>
</dbReference>
<comment type="similarity">
    <text evidence="1">Belongs to the CFA/CMAS family.</text>
</comment>
<keyword evidence="2" id="KW-0808">Transferase</keyword>
<dbReference type="GO" id="GO:0008168">
    <property type="term" value="F:methyltransferase activity"/>
    <property type="evidence" value="ECO:0007669"/>
    <property type="project" value="UniProtKB-KW"/>
</dbReference>
<sequence length="279" mass="32288">MTTEWLLDNGYLPEFLIRTHILTQQYCIGIRRELADHLTTISHSSLERAFTAKQTLITSLRARAIAENVDVANQEHYEVDTPSILDLGYGWGSDCLYFAEKYPNAKITALSNSHTAEEAGLKNLSVITDDVSVHEFPGGSFDRVVSIDRSAKISRWLRDDGKLFSAYEFGDEGWMARHFFRNGNMLSADLLLHFQDDLKIRKTWWVSGRHYARTSEDWLKRLSANKDKELPSLEKTYGKGEGLKWFYRWQIFYLACAELFRYQGGDTWGVCHYLFSERT</sequence>
<organism evidence="2 3">
    <name type="scientific">Choiromyces venosus 120613-1</name>
    <dbReference type="NCBI Taxonomy" id="1336337"/>
    <lineage>
        <taxon>Eukaryota</taxon>
        <taxon>Fungi</taxon>
        <taxon>Dikarya</taxon>
        <taxon>Ascomycota</taxon>
        <taxon>Pezizomycotina</taxon>
        <taxon>Pezizomycetes</taxon>
        <taxon>Pezizales</taxon>
        <taxon>Tuberaceae</taxon>
        <taxon>Choiromyces</taxon>
    </lineage>
</organism>
<dbReference type="GO" id="GO:0032259">
    <property type="term" value="P:methylation"/>
    <property type="evidence" value="ECO:0007669"/>
    <property type="project" value="UniProtKB-KW"/>
</dbReference>
<evidence type="ECO:0000256" key="1">
    <source>
        <dbReference type="ARBA" id="ARBA00010815"/>
    </source>
</evidence>
<accession>A0A3N4K5D2</accession>
<dbReference type="InterPro" id="IPR029063">
    <property type="entry name" value="SAM-dependent_MTases_sf"/>
</dbReference>
<dbReference type="CDD" id="cd02440">
    <property type="entry name" value="AdoMet_MTases"/>
    <property type="match status" value="1"/>
</dbReference>
<dbReference type="SUPFAM" id="SSF53335">
    <property type="entry name" value="S-adenosyl-L-methionine-dependent methyltransferases"/>
    <property type="match status" value="1"/>
</dbReference>
<evidence type="ECO:0000313" key="3">
    <source>
        <dbReference type="Proteomes" id="UP000276215"/>
    </source>
</evidence>
<dbReference type="EMBL" id="ML120352">
    <property type="protein sequence ID" value="RPB05764.1"/>
    <property type="molecule type" value="Genomic_DNA"/>
</dbReference>
<gene>
    <name evidence="2" type="ORF">L873DRAFT_1832527</name>
</gene>
<dbReference type="Proteomes" id="UP000276215">
    <property type="component" value="Unassembled WGS sequence"/>
</dbReference>
<keyword evidence="2" id="KW-0489">Methyltransferase</keyword>
<protein>
    <submittedName>
        <fullName evidence="2">S-adenosyl-L-methionine-dependent methyltransferase</fullName>
    </submittedName>
</protein>
<keyword evidence="3" id="KW-1185">Reference proteome</keyword>
<name>A0A3N4K5D2_9PEZI</name>
<proteinExistence type="inferred from homology"/>
<dbReference type="AlphaFoldDB" id="A0A3N4K5D2"/>
<dbReference type="PANTHER" id="PTHR43832">
    <property type="match status" value="1"/>
</dbReference>
<dbReference type="OrthoDB" id="506498at2759"/>
<dbReference type="STRING" id="1336337.A0A3N4K5D2"/>
<reference evidence="2 3" key="1">
    <citation type="journal article" date="2018" name="Nat. Ecol. Evol.">
        <title>Pezizomycetes genomes reveal the molecular basis of ectomycorrhizal truffle lifestyle.</title>
        <authorList>
            <person name="Murat C."/>
            <person name="Payen T."/>
            <person name="Noel B."/>
            <person name="Kuo A."/>
            <person name="Morin E."/>
            <person name="Chen J."/>
            <person name="Kohler A."/>
            <person name="Krizsan K."/>
            <person name="Balestrini R."/>
            <person name="Da Silva C."/>
            <person name="Montanini B."/>
            <person name="Hainaut M."/>
            <person name="Levati E."/>
            <person name="Barry K.W."/>
            <person name="Belfiori B."/>
            <person name="Cichocki N."/>
            <person name="Clum A."/>
            <person name="Dockter R.B."/>
            <person name="Fauchery L."/>
            <person name="Guy J."/>
            <person name="Iotti M."/>
            <person name="Le Tacon F."/>
            <person name="Lindquist E.A."/>
            <person name="Lipzen A."/>
            <person name="Malagnac F."/>
            <person name="Mello A."/>
            <person name="Molinier V."/>
            <person name="Miyauchi S."/>
            <person name="Poulain J."/>
            <person name="Riccioni C."/>
            <person name="Rubini A."/>
            <person name="Sitrit Y."/>
            <person name="Splivallo R."/>
            <person name="Traeger S."/>
            <person name="Wang M."/>
            <person name="Zifcakova L."/>
            <person name="Wipf D."/>
            <person name="Zambonelli A."/>
            <person name="Paolocci F."/>
            <person name="Nowrousian M."/>
            <person name="Ottonello S."/>
            <person name="Baldrian P."/>
            <person name="Spatafora J.W."/>
            <person name="Henrissat B."/>
            <person name="Nagy L.G."/>
            <person name="Aury J.M."/>
            <person name="Wincker P."/>
            <person name="Grigoriev I.V."/>
            <person name="Bonfante P."/>
            <person name="Martin F.M."/>
        </authorList>
    </citation>
    <scope>NUCLEOTIDE SEQUENCE [LARGE SCALE GENOMIC DNA]</scope>
    <source>
        <strain evidence="2 3">120613-1</strain>
    </source>
</reference>
<evidence type="ECO:0000313" key="2">
    <source>
        <dbReference type="EMBL" id="RPB05764.1"/>
    </source>
</evidence>
<dbReference type="Gene3D" id="3.40.50.150">
    <property type="entry name" value="Vaccinia Virus protein VP39"/>
    <property type="match status" value="1"/>
</dbReference>